<sequence length="151" mass="17234">MVTDLSTKECLQIISNNYIGHLGYISGSIPIVVPITYYFNTADDKLISYSLEGKKIDGMRKQNSVIFLITEITSVNQWKSVLVHGTFEELSGETAKEQLHQFTRGVKYLVNKEDNMEVQFVSDFSQQIYGEGQPIVYRIKIIDFSGKQRIL</sequence>
<dbReference type="OrthoDB" id="9794935at2"/>
<accession>A0A3N4NR97</accession>
<reference evidence="1 2" key="1">
    <citation type="submission" date="2018-11" db="EMBL/GenBank/DDBJ databases">
        <title>Aureibaculum marinum gen. nov., sp. nov., a member of the family Flavobacteriaceae isolated from the Bohai Sea.</title>
        <authorList>
            <person name="Ji X."/>
        </authorList>
    </citation>
    <scope>NUCLEOTIDE SEQUENCE [LARGE SCALE GENOMIC DNA]</scope>
    <source>
        <strain evidence="1 2">BH-SD17</strain>
    </source>
</reference>
<gene>
    <name evidence="1" type="ORF">EGM88_06020</name>
</gene>
<dbReference type="RefSeq" id="WP_123897058.1">
    <property type="nucleotide sequence ID" value="NZ_RPFJ01000006.1"/>
</dbReference>
<dbReference type="AlphaFoldDB" id="A0A3N4NR97"/>
<protein>
    <submittedName>
        <fullName evidence="1">Flavin mononucleotide-binding protein</fullName>
    </submittedName>
</protein>
<keyword evidence="2" id="KW-1185">Reference proteome</keyword>
<evidence type="ECO:0000313" key="2">
    <source>
        <dbReference type="Proteomes" id="UP000270856"/>
    </source>
</evidence>
<dbReference type="EMBL" id="RPFJ01000006">
    <property type="protein sequence ID" value="RPD98744.1"/>
    <property type="molecule type" value="Genomic_DNA"/>
</dbReference>
<dbReference type="InterPro" id="IPR012349">
    <property type="entry name" value="Split_barrel_FMN-bd"/>
</dbReference>
<comment type="caution">
    <text evidence="1">The sequence shown here is derived from an EMBL/GenBank/DDBJ whole genome shotgun (WGS) entry which is preliminary data.</text>
</comment>
<name>A0A3N4NR97_9FLAO</name>
<dbReference type="Pfam" id="PF12900">
    <property type="entry name" value="Pyridox_ox_2"/>
    <property type="match status" value="1"/>
</dbReference>
<dbReference type="Gene3D" id="2.30.110.10">
    <property type="entry name" value="Electron Transport, Fmn-binding Protein, Chain A"/>
    <property type="match status" value="1"/>
</dbReference>
<dbReference type="InterPro" id="IPR024747">
    <property type="entry name" value="Pyridox_Oxase-rel"/>
</dbReference>
<dbReference type="Proteomes" id="UP000270856">
    <property type="component" value="Unassembled WGS sequence"/>
</dbReference>
<evidence type="ECO:0000313" key="1">
    <source>
        <dbReference type="EMBL" id="RPD98744.1"/>
    </source>
</evidence>
<dbReference type="SUPFAM" id="SSF50475">
    <property type="entry name" value="FMN-binding split barrel"/>
    <property type="match status" value="1"/>
</dbReference>
<organism evidence="1 2">
    <name type="scientific">Aureibaculum marinum</name>
    <dbReference type="NCBI Taxonomy" id="2487930"/>
    <lineage>
        <taxon>Bacteria</taxon>
        <taxon>Pseudomonadati</taxon>
        <taxon>Bacteroidota</taxon>
        <taxon>Flavobacteriia</taxon>
        <taxon>Flavobacteriales</taxon>
        <taxon>Flavobacteriaceae</taxon>
        <taxon>Aureibaculum</taxon>
    </lineage>
</organism>
<proteinExistence type="predicted"/>